<evidence type="ECO:0000313" key="7">
    <source>
        <dbReference type="Proteomes" id="UP000053257"/>
    </source>
</evidence>
<keyword evidence="4" id="KW-0804">Transcription</keyword>
<dbReference type="OrthoDB" id="532500at2759"/>
<evidence type="ECO:0000256" key="4">
    <source>
        <dbReference type="ARBA" id="ARBA00023163"/>
    </source>
</evidence>
<dbReference type="GO" id="GO:0005730">
    <property type="term" value="C:nucleolus"/>
    <property type="evidence" value="ECO:0007669"/>
    <property type="project" value="UniProtKB-SubCell"/>
</dbReference>
<sequence>MASSALKKRKRGVDEPEEITLRVSEYPEKIGPVLVSFPALEPPKSTPFRLYSQTASSSKDAIVAGETETVEFVSTAESQQTAGCTYLVGIYNKRTKTTTLRSAPLHILARNVKALKNIKPMEASVQERIKLRNTLGETFGTKKAKAAIRANERNKVDIDAMRGVAGHIQEDIQENTESLPTQEEAKLAADSSRLIPPYDNSATRPDDVYKLHDIIPDAEFNAISTSALKHMDSNKERVSSLPYTRSNWVNQHLSLLFSAPKTNKTELKILMYISAMLAFRAASRVVGEKQVLQERLKGVPSIILDGLITRFTESSRDKDQAKITPQMETMLLTHMFALCLRIDDYATDTTLLAKDLSMSAAKVNPLFKSLGCKVETLSFNELKRLGLPDSAAATKRAVLKVPLEFPKPRVKRARR</sequence>
<dbReference type="AlphaFoldDB" id="A0A0C3S9R2"/>
<accession>A0A0C3S9R2</accession>
<dbReference type="GO" id="GO:0000428">
    <property type="term" value="C:DNA-directed RNA polymerase complex"/>
    <property type="evidence" value="ECO:0007669"/>
    <property type="project" value="UniProtKB-KW"/>
</dbReference>
<dbReference type="EMBL" id="KN840519">
    <property type="protein sequence ID" value="KIP06400.1"/>
    <property type="molecule type" value="Genomic_DNA"/>
</dbReference>
<evidence type="ECO:0000256" key="5">
    <source>
        <dbReference type="ARBA" id="ARBA00023242"/>
    </source>
</evidence>
<proteinExistence type="inferred from homology"/>
<protein>
    <recommendedName>
        <fullName evidence="8">RNA polymerase I associated factor, A49-like protein</fullName>
    </recommendedName>
</protein>
<dbReference type="GO" id="GO:0003677">
    <property type="term" value="F:DNA binding"/>
    <property type="evidence" value="ECO:0007669"/>
    <property type="project" value="InterPro"/>
</dbReference>
<evidence type="ECO:0000256" key="2">
    <source>
        <dbReference type="ARBA" id="ARBA00009430"/>
    </source>
</evidence>
<dbReference type="Pfam" id="PF06870">
    <property type="entry name" value="RNA_pol_I_A49"/>
    <property type="match status" value="1"/>
</dbReference>
<evidence type="ECO:0000256" key="1">
    <source>
        <dbReference type="ARBA" id="ARBA00004604"/>
    </source>
</evidence>
<dbReference type="InterPro" id="IPR009668">
    <property type="entry name" value="RNA_pol-assoc_fac_A49-like"/>
</dbReference>
<comment type="subcellular location">
    <subcellularLocation>
        <location evidence="1">Nucleus</location>
        <location evidence="1">Nucleolus</location>
    </subcellularLocation>
</comment>
<dbReference type="PANTHER" id="PTHR14440">
    <property type="entry name" value="DNA-DIRECTED RNA POLYMERASE I SUBUNIT RPA49"/>
    <property type="match status" value="1"/>
</dbReference>
<reference evidence="6 7" key="1">
    <citation type="journal article" date="2014" name="PLoS Genet.">
        <title>Analysis of the Phlebiopsis gigantea genome, transcriptome and secretome provides insight into its pioneer colonization strategies of wood.</title>
        <authorList>
            <person name="Hori C."/>
            <person name="Ishida T."/>
            <person name="Igarashi K."/>
            <person name="Samejima M."/>
            <person name="Suzuki H."/>
            <person name="Master E."/>
            <person name="Ferreira P."/>
            <person name="Ruiz-Duenas F.J."/>
            <person name="Held B."/>
            <person name="Canessa P."/>
            <person name="Larrondo L.F."/>
            <person name="Schmoll M."/>
            <person name="Druzhinina I.S."/>
            <person name="Kubicek C.P."/>
            <person name="Gaskell J.A."/>
            <person name="Kersten P."/>
            <person name="St John F."/>
            <person name="Glasner J."/>
            <person name="Sabat G."/>
            <person name="Splinter BonDurant S."/>
            <person name="Syed K."/>
            <person name="Yadav J."/>
            <person name="Mgbeahuruike A.C."/>
            <person name="Kovalchuk A."/>
            <person name="Asiegbu F.O."/>
            <person name="Lackner G."/>
            <person name="Hoffmeister D."/>
            <person name="Rencoret J."/>
            <person name="Gutierrez A."/>
            <person name="Sun H."/>
            <person name="Lindquist E."/>
            <person name="Barry K."/>
            <person name="Riley R."/>
            <person name="Grigoriev I.V."/>
            <person name="Henrissat B."/>
            <person name="Kues U."/>
            <person name="Berka R.M."/>
            <person name="Martinez A.T."/>
            <person name="Covert S.F."/>
            <person name="Blanchette R.A."/>
            <person name="Cullen D."/>
        </authorList>
    </citation>
    <scope>NUCLEOTIDE SEQUENCE [LARGE SCALE GENOMIC DNA]</scope>
    <source>
        <strain evidence="6 7">11061_1 CR5-6</strain>
    </source>
</reference>
<evidence type="ECO:0000313" key="6">
    <source>
        <dbReference type="EMBL" id="KIP06400.1"/>
    </source>
</evidence>
<gene>
    <name evidence="6" type="ORF">PHLGIDRAFT_107028</name>
</gene>
<keyword evidence="7" id="KW-1185">Reference proteome</keyword>
<organism evidence="6 7">
    <name type="scientific">Phlebiopsis gigantea (strain 11061_1 CR5-6)</name>
    <name type="common">White-rot fungus</name>
    <name type="synonym">Peniophora gigantea</name>
    <dbReference type="NCBI Taxonomy" id="745531"/>
    <lineage>
        <taxon>Eukaryota</taxon>
        <taxon>Fungi</taxon>
        <taxon>Dikarya</taxon>
        <taxon>Basidiomycota</taxon>
        <taxon>Agaricomycotina</taxon>
        <taxon>Agaricomycetes</taxon>
        <taxon>Polyporales</taxon>
        <taxon>Phanerochaetaceae</taxon>
        <taxon>Phlebiopsis</taxon>
    </lineage>
</organism>
<comment type="similarity">
    <text evidence="2">Belongs to the eukaryotic RPA49/POLR1E RNA polymerase subunit family.</text>
</comment>
<keyword evidence="5" id="KW-0539">Nucleus</keyword>
<evidence type="ECO:0000256" key="3">
    <source>
        <dbReference type="ARBA" id="ARBA00022478"/>
    </source>
</evidence>
<keyword evidence="3" id="KW-0240">DNA-directed RNA polymerase</keyword>
<dbReference type="STRING" id="745531.A0A0C3S9R2"/>
<name>A0A0C3S9R2_PHLG1</name>
<dbReference type="Proteomes" id="UP000053257">
    <property type="component" value="Unassembled WGS sequence"/>
</dbReference>
<evidence type="ECO:0008006" key="8">
    <source>
        <dbReference type="Google" id="ProtNLM"/>
    </source>
</evidence>
<dbReference type="GO" id="GO:0006351">
    <property type="term" value="P:DNA-templated transcription"/>
    <property type="evidence" value="ECO:0007669"/>
    <property type="project" value="InterPro"/>
</dbReference>
<dbReference type="HOGENOM" id="CLU_034953_2_1_1"/>